<protein>
    <submittedName>
        <fullName evidence="1">Uncharacterized protein</fullName>
    </submittedName>
</protein>
<reference evidence="1" key="1">
    <citation type="submission" date="2014-11" db="EMBL/GenBank/DDBJ databases">
        <authorList>
            <person name="Amaro Gonzalez C."/>
        </authorList>
    </citation>
    <scope>NUCLEOTIDE SEQUENCE</scope>
</reference>
<dbReference type="EMBL" id="GBXM01037645">
    <property type="protein sequence ID" value="JAH70932.1"/>
    <property type="molecule type" value="Transcribed_RNA"/>
</dbReference>
<accession>A0A0E9UYQ4</accession>
<name>A0A0E9UYQ4_ANGAN</name>
<dbReference type="AlphaFoldDB" id="A0A0E9UYQ4"/>
<evidence type="ECO:0000313" key="1">
    <source>
        <dbReference type="EMBL" id="JAH70932.1"/>
    </source>
</evidence>
<organism evidence="1">
    <name type="scientific">Anguilla anguilla</name>
    <name type="common">European freshwater eel</name>
    <name type="synonym">Muraena anguilla</name>
    <dbReference type="NCBI Taxonomy" id="7936"/>
    <lineage>
        <taxon>Eukaryota</taxon>
        <taxon>Metazoa</taxon>
        <taxon>Chordata</taxon>
        <taxon>Craniata</taxon>
        <taxon>Vertebrata</taxon>
        <taxon>Euteleostomi</taxon>
        <taxon>Actinopterygii</taxon>
        <taxon>Neopterygii</taxon>
        <taxon>Teleostei</taxon>
        <taxon>Anguilliformes</taxon>
        <taxon>Anguillidae</taxon>
        <taxon>Anguilla</taxon>
    </lineage>
</organism>
<proteinExistence type="predicted"/>
<dbReference type="EMBL" id="GBXM01042798">
    <property type="protein sequence ID" value="JAH65779.1"/>
    <property type="molecule type" value="Transcribed_RNA"/>
</dbReference>
<sequence length="72" mass="8171">MAIYLSRKTMVERGDAQDTVAVVRGMIKARVMVEFRYYKAMRTLEVFKSVWGYRGAVCSVEEGELLFAEGIG</sequence>
<reference evidence="1" key="2">
    <citation type="journal article" date="2015" name="Fish Shellfish Immunol.">
        <title>Early steps in the European eel (Anguilla anguilla)-Vibrio vulnificus interaction in the gills: Role of the RtxA13 toxin.</title>
        <authorList>
            <person name="Callol A."/>
            <person name="Pajuelo D."/>
            <person name="Ebbesson L."/>
            <person name="Teles M."/>
            <person name="MacKenzie S."/>
            <person name="Amaro C."/>
        </authorList>
    </citation>
    <scope>NUCLEOTIDE SEQUENCE</scope>
</reference>